<dbReference type="Proteomes" id="UP000805841">
    <property type="component" value="Unassembled WGS sequence"/>
</dbReference>
<dbReference type="RefSeq" id="WP_190421297.1">
    <property type="nucleotide sequence ID" value="NZ_JAAOCA010000015.1"/>
</dbReference>
<accession>A0ABR7Z2M9</accession>
<keyword evidence="3" id="KW-1185">Reference proteome</keyword>
<reference evidence="2 3" key="1">
    <citation type="journal article" date="2020" name="Insects">
        <title>Bacteria Belonging to Pseudomonas typographi sp. nov. from the Bark Beetle Ips typographus Have Genomic Potential to Aid in the Host Ecology.</title>
        <authorList>
            <person name="Peral-Aranega E."/>
            <person name="Saati-Santamaria Z."/>
            <person name="Kolarik M."/>
            <person name="Rivas R."/>
            <person name="Garcia-Fraile P."/>
        </authorList>
    </citation>
    <scope>NUCLEOTIDE SEQUENCE [LARGE SCALE GENOMIC DNA]</scope>
    <source>
        <strain evidence="2 3">CA3A</strain>
    </source>
</reference>
<dbReference type="EMBL" id="JAAOCA010000015">
    <property type="protein sequence ID" value="MBD1599672.1"/>
    <property type="molecule type" value="Genomic_DNA"/>
</dbReference>
<dbReference type="NCBIfam" id="NF046101">
    <property type="entry name" value="PA3496_fam"/>
    <property type="match status" value="1"/>
</dbReference>
<name>A0ABR7Z2M9_9PSED</name>
<gene>
    <name evidence="2" type="ORF">HAQ05_13280</name>
</gene>
<organism evidence="2 3">
    <name type="scientific">Pseudomonas typographi</name>
    <dbReference type="NCBI Taxonomy" id="2715964"/>
    <lineage>
        <taxon>Bacteria</taxon>
        <taxon>Pseudomonadati</taxon>
        <taxon>Pseudomonadota</taxon>
        <taxon>Gammaproteobacteria</taxon>
        <taxon>Pseudomonadales</taxon>
        <taxon>Pseudomonadaceae</taxon>
        <taxon>Pseudomonas</taxon>
    </lineage>
</organism>
<sequence length="46" mass="5604">MARSFEGQGNRKTRKQQEDTRRMALRRAIERREDERRLLAQLSDFP</sequence>
<proteinExistence type="predicted"/>
<evidence type="ECO:0000256" key="1">
    <source>
        <dbReference type="SAM" id="MobiDB-lite"/>
    </source>
</evidence>
<evidence type="ECO:0008006" key="4">
    <source>
        <dbReference type="Google" id="ProtNLM"/>
    </source>
</evidence>
<comment type="caution">
    <text evidence="2">The sequence shown here is derived from an EMBL/GenBank/DDBJ whole genome shotgun (WGS) entry which is preliminary data.</text>
</comment>
<evidence type="ECO:0000313" key="2">
    <source>
        <dbReference type="EMBL" id="MBD1599672.1"/>
    </source>
</evidence>
<dbReference type="InterPro" id="IPR058059">
    <property type="entry name" value="PA3496-like"/>
</dbReference>
<feature type="compositionally biased region" description="Basic and acidic residues" evidence="1">
    <location>
        <begin position="15"/>
        <end position="27"/>
    </location>
</feature>
<feature type="region of interest" description="Disordered" evidence="1">
    <location>
        <begin position="1"/>
        <end position="27"/>
    </location>
</feature>
<protein>
    <recommendedName>
        <fullName evidence="4">Transcriptional regulator</fullName>
    </recommendedName>
</protein>
<evidence type="ECO:0000313" key="3">
    <source>
        <dbReference type="Proteomes" id="UP000805841"/>
    </source>
</evidence>